<reference evidence="2 3" key="1">
    <citation type="submission" date="2019-07" db="EMBL/GenBank/DDBJ databases">
        <title>Genomics analysis of Aphanomyces spp. identifies a new class of oomycete effector associated with host adaptation.</title>
        <authorList>
            <person name="Gaulin E."/>
        </authorList>
    </citation>
    <scope>NUCLEOTIDE SEQUENCE [LARGE SCALE GENOMIC DNA]</scope>
    <source>
        <strain evidence="2 3">ATCC 201684</strain>
    </source>
</reference>
<comment type="caution">
    <text evidence="2">The sequence shown here is derived from an EMBL/GenBank/DDBJ whole genome shotgun (WGS) entry which is preliminary data.</text>
</comment>
<feature type="compositionally biased region" description="Low complexity" evidence="1">
    <location>
        <begin position="237"/>
        <end position="260"/>
    </location>
</feature>
<feature type="compositionally biased region" description="Low complexity" evidence="1">
    <location>
        <begin position="43"/>
        <end position="78"/>
    </location>
</feature>
<feature type="compositionally biased region" description="Basic and acidic residues" evidence="1">
    <location>
        <begin position="290"/>
        <end position="306"/>
    </location>
</feature>
<feature type="compositionally biased region" description="Low complexity" evidence="1">
    <location>
        <begin position="345"/>
        <end position="374"/>
    </location>
</feature>
<feature type="compositionally biased region" description="Acidic residues" evidence="1">
    <location>
        <begin position="401"/>
        <end position="413"/>
    </location>
</feature>
<feature type="compositionally biased region" description="Pro residues" evidence="1">
    <location>
        <begin position="379"/>
        <end position="389"/>
    </location>
</feature>
<protein>
    <submittedName>
        <fullName evidence="2">Uncharacterized protein</fullName>
    </submittedName>
</protein>
<keyword evidence="3" id="KW-1185">Reference proteome</keyword>
<feature type="compositionally biased region" description="Basic and acidic residues" evidence="1">
    <location>
        <begin position="14"/>
        <end position="23"/>
    </location>
</feature>
<dbReference type="VEuPathDB" id="FungiDB:AeMF1_016712"/>
<proteinExistence type="predicted"/>
<evidence type="ECO:0000313" key="3">
    <source>
        <dbReference type="Proteomes" id="UP000481153"/>
    </source>
</evidence>
<feature type="compositionally biased region" description="Acidic residues" evidence="1">
    <location>
        <begin position="477"/>
        <end position="487"/>
    </location>
</feature>
<dbReference type="AlphaFoldDB" id="A0A6G0XMB1"/>
<sequence length="497" mass="50670">MSELAAILARRRAKDGTGEEPPKETPAPAVSLPSTRPSPPKVFAPKPFANAPAPLDTASSTATATSTATSENAEATAAPVEEQPTPRKTSSKIAALQGNLGALNVNAFRPPPTRKAHTVSAMTTGEDYDYESTMKTGSSMPGMVGIPMIGLAKPGFALPGMAKKESTPDDESQASSEPEPAAVSHATMARATGPKRRAPTKPKVATTAEVDKPTEPVGSEVSTDSTEPIVPSVPTESSIPSAPSVVSSAAPSVVPTAAPSEEPRRPSMGLFGALPSQPPAASAGTIASNTEKRPSGVEHTAEKRDSATLFGAASSDRPRPPSGGVSLFGMAPPPVVEKRTSGTQSLFGSDSGVNSSSSTVTSSSTEAASLSTKSLFEPETPPKPQPPLVSGPAKLQQLYAQDDDDESSDEWDDDKPNALFKSSPAPTATKQQVGGSLFGATPTPALNPAPVLKATQPPPPAKTAQPIGKATSLFGGDDSDSDSDDAEGLFGTGLPRK</sequence>
<evidence type="ECO:0000256" key="1">
    <source>
        <dbReference type="SAM" id="MobiDB-lite"/>
    </source>
</evidence>
<evidence type="ECO:0000313" key="2">
    <source>
        <dbReference type="EMBL" id="KAF0741359.1"/>
    </source>
</evidence>
<feature type="compositionally biased region" description="Polar residues" evidence="1">
    <location>
        <begin position="424"/>
        <end position="434"/>
    </location>
</feature>
<organism evidence="2 3">
    <name type="scientific">Aphanomyces euteiches</name>
    <dbReference type="NCBI Taxonomy" id="100861"/>
    <lineage>
        <taxon>Eukaryota</taxon>
        <taxon>Sar</taxon>
        <taxon>Stramenopiles</taxon>
        <taxon>Oomycota</taxon>
        <taxon>Saprolegniomycetes</taxon>
        <taxon>Saprolegniales</taxon>
        <taxon>Verrucalvaceae</taxon>
        <taxon>Aphanomyces</taxon>
    </lineage>
</organism>
<accession>A0A6G0XMB1</accession>
<dbReference type="Proteomes" id="UP000481153">
    <property type="component" value="Unassembled WGS sequence"/>
</dbReference>
<name>A0A6G0XMB1_9STRA</name>
<feature type="region of interest" description="Disordered" evidence="1">
    <location>
        <begin position="1"/>
        <end position="91"/>
    </location>
</feature>
<feature type="region of interest" description="Disordered" evidence="1">
    <location>
        <begin position="156"/>
        <end position="497"/>
    </location>
</feature>
<gene>
    <name evidence="2" type="ORF">Ae201684_003469</name>
</gene>
<dbReference type="EMBL" id="VJMJ01000037">
    <property type="protein sequence ID" value="KAF0741359.1"/>
    <property type="molecule type" value="Genomic_DNA"/>
</dbReference>